<organism evidence="2 3">
    <name type="scientific">Vombatus ursinus</name>
    <name type="common">Common wombat</name>
    <dbReference type="NCBI Taxonomy" id="29139"/>
    <lineage>
        <taxon>Eukaryota</taxon>
        <taxon>Metazoa</taxon>
        <taxon>Chordata</taxon>
        <taxon>Craniata</taxon>
        <taxon>Vertebrata</taxon>
        <taxon>Euteleostomi</taxon>
        <taxon>Mammalia</taxon>
        <taxon>Metatheria</taxon>
        <taxon>Diprotodontia</taxon>
        <taxon>Vombatidae</taxon>
        <taxon>Vombatus</taxon>
    </lineage>
</organism>
<proteinExistence type="predicted"/>
<sequence length="101" mass="11480">GGCFNTHFIPIGIFSHSLVCCFLLWMAALDFTVTFLEAFKFGPTLFKCSEKAILPKSLSNSSIHLAITVAVPEGFIKLMHTNSYKKNIQRHPERVQWYTEI</sequence>
<keyword evidence="1" id="KW-0472">Membrane</keyword>
<keyword evidence="3" id="KW-1185">Reference proteome</keyword>
<accession>A0A4X2KFU3</accession>
<evidence type="ECO:0000313" key="3">
    <source>
        <dbReference type="Proteomes" id="UP000314987"/>
    </source>
</evidence>
<dbReference type="Proteomes" id="UP000314987">
    <property type="component" value="Unassembled WGS sequence"/>
</dbReference>
<dbReference type="AlphaFoldDB" id="A0A4X2KFU3"/>
<keyword evidence="1" id="KW-0812">Transmembrane</keyword>
<feature type="transmembrane region" description="Helical" evidence="1">
    <location>
        <begin position="13"/>
        <end position="36"/>
    </location>
</feature>
<name>A0A4X2KFU3_VOMUR</name>
<reference evidence="2" key="3">
    <citation type="submission" date="2025-09" db="UniProtKB">
        <authorList>
            <consortium name="Ensembl"/>
        </authorList>
    </citation>
    <scope>IDENTIFICATION</scope>
</reference>
<evidence type="ECO:0000313" key="2">
    <source>
        <dbReference type="Ensembl" id="ENSVURP00010008125.1"/>
    </source>
</evidence>
<dbReference type="GeneTree" id="ENSGT00900000143426"/>
<reference evidence="2" key="2">
    <citation type="submission" date="2025-08" db="UniProtKB">
        <authorList>
            <consortium name="Ensembl"/>
        </authorList>
    </citation>
    <scope>IDENTIFICATION</scope>
</reference>
<dbReference type="Ensembl" id="ENSVURT00010009214.1">
    <property type="protein sequence ID" value="ENSVURP00010008125.1"/>
    <property type="gene ID" value="ENSVURG00010006282.1"/>
</dbReference>
<keyword evidence="1" id="KW-1133">Transmembrane helix</keyword>
<protein>
    <submittedName>
        <fullName evidence="2">Uncharacterized protein</fullName>
    </submittedName>
</protein>
<reference evidence="3" key="1">
    <citation type="submission" date="2018-12" db="EMBL/GenBank/DDBJ databases">
        <authorList>
            <person name="Yazar S."/>
        </authorList>
    </citation>
    <scope>NUCLEOTIDE SEQUENCE [LARGE SCALE GENOMIC DNA]</scope>
</reference>
<evidence type="ECO:0000256" key="1">
    <source>
        <dbReference type="SAM" id="Phobius"/>
    </source>
</evidence>